<proteinExistence type="predicted"/>
<gene>
    <name evidence="1" type="ORF">OCBIM_22036679mg</name>
</gene>
<organism evidence="1">
    <name type="scientific">Octopus bimaculoides</name>
    <name type="common">California two-spotted octopus</name>
    <dbReference type="NCBI Taxonomy" id="37653"/>
    <lineage>
        <taxon>Eukaryota</taxon>
        <taxon>Metazoa</taxon>
        <taxon>Spiralia</taxon>
        <taxon>Lophotrochozoa</taxon>
        <taxon>Mollusca</taxon>
        <taxon>Cephalopoda</taxon>
        <taxon>Coleoidea</taxon>
        <taxon>Octopodiformes</taxon>
        <taxon>Octopoda</taxon>
        <taxon>Incirrata</taxon>
        <taxon>Octopodidae</taxon>
        <taxon>Octopus</taxon>
    </lineage>
</organism>
<evidence type="ECO:0000313" key="1">
    <source>
        <dbReference type="EMBL" id="KOG00719.1"/>
    </source>
</evidence>
<dbReference type="EMBL" id="KQ415756">
    <property type="protein sequence ID" value="KOG00719.1"/>
    <property type="molecule type" value="Genomic_DNA"/>
</dbReference>
<sequence>MIAVICLMHHHSCNEILEKYLSCMIRTDYFLNITMYGKDSL</sequence>
<name>A0A0L8II29_OCTBM</name>
<reference evidence="1" key="1">
    <citation type="submission" date="2015-07" db="EMBL/GenBank/DDBJ databases">
        <title>MeaNS - Measles Nucleotide Surveillance Program.</title>
        <authorList>
            <person name="Tran T."/>
            <person name="Druce J."/>
        </authorList>
    </citation>
    <scope>NUCLEOTIDE SEQUENCE</scope>
    <source>
        <strain evidence="1">UCB-OBI-ISO-001</strain>
        <tissue evidence="1">Gonad</tissue>
    </source>
</reference>
<accession>A0A0L8II29</accession>
<dbReference type="AlphaFoldDB" id="A0A0L8II29"/>
<protein>
    <submittedName>
        <fullName evidence="1">Uncharacterized protein</fullName>
    </submittedName>
</protein>